<dbReference type="Gene3D" id="3.40.800.10">
    <property type="entry name" value="Ureohydrolase domain"/>
    <property type="match status" value="1"/>
</dbReference>
<dbReference type="Pfam" id="PF00491">
    <property type="entry name" value="Arginase"/>
    <property type="match status" value="1"/>
</dbReference>
<protein>
    <recommendedName>
        <fullName evidence="3">Arginase family protein</fullName>
    </recommendedName>
</protein>
<dbReference type="RefSeq" id="WP_127162173.1">
    <property type="nucleotide sequence ID" value="NZ_CP029822.1"/>
</dbReference>
<evidence type="ECO:0008006" key="3">
    <source>
        <dbReference type="Google" id="ProtNLM"/>
    </source>
</evidence>
<organism evidence="1 2">
    <name type="scientific">Entomomonas moraniae</name>
    <dbReference type="NCBI Taxonomy" id="2213226"/>
    <lineage>
        <taxon>Bacteria</taxon>
        <taxon>Pseudomonadati</taxon>
        <taxon>Pseudomonadota</taxon>
        <taxon>Gammaproteobacteria</taxon>
        <taxon>Pseudomonadales</taxon>
        <taxon>Pseudomonadaceae</taxon>
        <taxon>Entomomonas</taxon>
    </lineage>
</organism>
<evidence type="ECO:0000313" key="2">
    <source>
        <dbReference type="Proteomes" id="UP000273143"/>
    </source>
</evidence>
<reference evidence="2" key="1">
    <citation type="submission" date="2018-06" db="EMBL/GenBank/DDBJ databases">
        <title>Complete genome of Pseudomonas insecticola strain QZS01.</title>
        <authorList>
            <person name="Wang J."/>
            <person name="Su Q."/>
        </authorList>
    </citation>
    <scope>NUCLEOTIDE SEQUENCE [LARGE SCALE GENOMIC DNA]</scope>
    <source>
        <strain evidence="2">QZS01</strain>
    </source>
</reference>
<name>A0A3S9XCA6_9GAMM</name>
<dbReference type="GO" id="GO:0016813">
    <property type="term" value="F:hydrolase activity, acting on carbon-nitrogen (but not peptide) bonds, in linear amidines"/>
    <property type="evidence" value="ECO:0007669"/>
    <property type="project" value="UniProtKB-ARBA"/>
</dbReference>
<accession>A0A3S9XCA6</accession>
<dbReference type="InterPro" id="IPR006035">
    <property type="entry name" value="Ureohydrolase"/>
</dbReference>
<dbReference type="AlphaFoldDB" id="A0A3S9XCA6"/>
<keyword evidence="2" id="KW-1185">Reference proteome</keyword>
<gene>
    <name evidence="1" type="ORF">DM558_04155</name>
</gene>
<dbReference type="GO" id="GO:0046872">
    <property type="term" value="F:metal ion binding"/>
    <property type="evidence" value="ECO:0007669"/>
    <property type="project" value="InterPro"/>
</dbReference>
<dbReference type="InterPro" id="IPR023696">
    <property type="entry name" value="Ureohydrolase_dom_sf"/>
</dbReference>
<proteinExistence type="predicted"/>
<dbReference type="Proteomes" id="UP000273143">
    <property type="component" value="Chromosome"/>
</dbReference>
<dbReference type="SUPFAM" id="SSF52768">
    <property type="entry name" value="Arginase/deacetylase"/>
    <property type="match status" value="1"/>
</dbReference>
<dbReference type="KEGG" id="emo:DM558_04155"/>
<evidence type="ECO:0000313" key="1">
    <source>
        <dbReference type="EMBL" id="AZS50016.1"/>
    </source>
</evidence>
<sequence>MSSPIILNFDDSVINIKNAITLDLTSWQDDIRFGCSKSKFNQLKHYLDQHLPETYGTVLTGSGDYHHISLLLIERLKEKYSSQNPIQVVVFDNHPDNMRYMFGIHCGSWVSYVANLPFVSHVHVLGITSNDIGIGHLWENRWLPLMKNKLTYWCMDVDITWAKRLGLGKSFKRFDTPDELIVAFLSRQDHDAQPVYLSIDKDVLSEETVKTNWDQGRLESYHVLDTISALNSRIIGSDITGDVSTWQYKSRLKRFLSSLDEQPAIPTETLIKWQTQQQKINTQIINALKESCKEPSF</sequence>
<dbReference type="EMBL" id="CP029822">
    <property type="protein sequence ID" value="AZS50016.1"/>
    <property type="molecule type" value="Genomic_DNA"/>
</dbReference>